<dbReference type="Pfam" id="PF03478">
    <property type="entry name" value="Beta-prop_KIB1-4"/>
    <property type="match status" value="1"/>
</dbReference>
<dbReference type="EMBL" id="KD013552">
    <property type="protein sequence ID" value="EMS67919.1"/>
    <property type="molecule type" value="Genomic_DNA"/>
</dbReference>
<dbReference type="OMA" id="AFIGMTH"/>
<sequence length="254" mass="28856">MVTPGRSTHPRNYEHQQLLFFTLLSLEGHCYISSPEGSVYLMELEPLPRLVDVVDERRFAEPDNIWCEHIMSFLVSGTGGRMLMVRYWSGMERFGGVEVYNPGELFMVRGITSRIEVLEVDIAGRRLLPVRSLGQHAVFTGLTHCLHISTETVPSISADTIYLGCHHQQFCGFGIYHINNKKNHPRTEPNDKFVFDISRRMQQAQKFHCESFDLGDNTVSKPARTPLNNLSTLGYLRTLGSSVQIYAYANCSLL</sequence>
<dbReference type="AlphaFoldDB" id="M8B2X9"/>
<protein>
    <recommendedName>
        <fullName evidence="1">KIB1-4 beta-propeller domain-containing protein</fullName>
    </recommendedName>
</protein>
<dbReference type="STRING" id="4572.M8B2X9"/>
<dbReference type="PANTHER" id="PTHR33165:SF85">
    <property type="entry name" value="OS08G0285100 PROTEIN"/>
    <property type="match status" value="1"/>
</dbReference>
<evidence type="ECO:0000313" key="2">
    <source>
        <dbReference type="EMBL" id="EMS67919.1"/>
    </source>
</evidence>
<feature type="domain" description="KIB1-4 beta-propeller" evidence="1">
    <location>
        <begin position="27"/>
        <end position="164"/>
    </location>
</feature>
<proteinExistence type="predicted"/>
<dbReference type="InterPro" id="IPR005174">
    <property type="entry name" value="KIB1-4_b-propeller"/>
</dbReference>
<dbReference type="eggNOG" id="ENOG502RRP0">
    <property type="taxonomic scope" value="Eukaryota"/>
</dbReference>
<accession>M8B2X9</accession>
<reference evidence="2" key="1">
    <citation type="journal article" date="2013" name="Nature">
        <title>Draft genome of the wheat A-genome progenitor Triticum urartu.</title>
        <authorList>
            <person name="Ling H.Q."/>
            <person name="Zhao S."/>
            <person name="Liu D."/>
            <person name="Wang J."/>
            <person name="Sun H."/>
            <person name="Zhang C."/>
            <person name="Fan H."/>
            <person name="Li D."/>
            <person name="Dong L."/>
            <person name="Tao Y."/>
            <person name="Gao C."/>
            <person name="Wu H."/>
            <person name="Li Y."/>
            <person name="Cui Y."/>
            <person name="Guo X."/>
            <person name="Zheng S."/>
            <person name="Wang B."/>
            <person name="Yu K."/>
            <person name="Liang Q."/>
            <person name="Yang W."/>
            <person name="Lou X."/>
            <person name="Chen J."/>
            <person name="Feng M."/>
            <person name="Jian J."/>
            <person name="Zhang X."/>
            <person name="Luo G."/>
            <person name="Jiang Y."/>
            <person name="Liu J."/>
            <person name="Wang Z."/>
            <person name="Sha Y."/>
            <person name="Zhang B."/>
            <person name="Wu H."/>
            <person name="Tang D."/>
            <person name="Shen Q."/>
            <person name="Xue P."/>
            <person name="Zou S."/>
            <person name="Wang X."/>
            <person name="Liu X."/>
            <person name="Wang F."/>
            <person name="Yang Y."/>
            <person name="An X."/>
            <person name="Dong Z."/>
            <person name="Zhang K."/>
            <person name="Zhang X."/>
            <person name="Luo M.C."/>
            <person name="Dvorak J."/>
            <person name="Tong Y."/>
            <person name="Wang J."/>
            <person name="Yang H."/>
            <person name="Li Z."/>
            <person name="Wang D."/>
            <person name="Zhang A."/>
            <person name="Wang J."/>
        </authorList>
    </citation>
    <scope>NUCLEOTIDE SEQUENCE</scope>
</reference>
<gene>
    <name evidence="2" type="ORF">TRIUR3_12809</name>
</gene>
<organism evidence="2">
    <name type="scientific">Triticum urartu</name>
    <name type="common">Red wild einkorn</name>
    <name type="synonym">Crithodium urartu</name>
    <dbReference type="NCBI Taxonomy" id="4572"/>
    <lineage>
        <taxon>Eukaryota</taxon>
        <taxon>Viridiplantae</taxon>
        <taxon>Streptophyta</taxon>
        <taxon>Embryophyta</taxon>
        <taxon>Tracheophyta</taxon>
        <taxon>Spermatophyta</taxon>
        <taxon>Magnoliopsida</taxon>
        <taxon>Liliopsida</taxon>
        <taxon>Poales</taxon>
        <taxon>Poaceae</taxon>
        <taxon>BOP clade</taxon>
        <taxon>Pooideae</taxon>
        <taxon>Triticodae</taxon>
        <taxon>Triticeae</taxon>
        <taxon>Triticinae</taxon>
        <taxon>Triticum</taxon>
    </lineage>
</organism>
<name>M8B2X9_TRIUA</name>
<evidence type="ECO:0000259" key="1">
    <source>
        <dbReference type="Pfam" id="PF03478"/>
    </source>
</evidence>
<dbReference type="PANTHER" id="PTHR33165">
    <property type="entry name" value="F-BOX DOMAIN CONTAINING PROTEIN-LIKE-RELATED"/>
    <property type="match status" value="1"/>
</dbReference>